<dbReference type="InterPro" id="IPR023286">
    <property type="entry name" value="ABATE_dom_sf"/>
</dbReference>
<dbReference type="Gene3D" id="1.10.3300.10">
    <property type="entry name" value="Jann2411-like domain"/>
    <property type="match status" value="1"/>
</dbReference>
<dbReference type="Proteomes" id="UP001501237">
    <property type="component" value="Unassembled WGS sequence"/>
</dbReference>
<protein>
    <submittedName>
        <fullName evidence="1">CGNR zinc finger domain-containing protein</fullName>
    </submittedName>
</protein>
<dbReference type="EMBL" id="BAAAUV010000002">
    <property type="protein sequence ID" value="GAA3198357.1"/>
    <property type="molecule type" value="Genomic_DNA"/>
</dbReference>
<organism evidence="1 2">
    <name type="scientific">Actinocorallia longicatena</name>
    <dbReference type="NCBI Taxonomy" id="111803"/>
    <lineage>
        <taxon>Bacteria</taxon>
        <taxon>Bacillati</taxon>
        <taxon>Actinomycetota</taxon>
        <taxon>Actinomycetes</taxon>
        <taxon>Streptosporangiales</taxon>
        <taxon>Thermomonosporaceae</taxon>
        <taxon>Actinocorallia</taxon>
    </lineage>
</organism>
<sequence length="168" mass="18282">MDLVSYADLVVELVNTQHPAEDSLKDLETLRDLLTIRPHLTGRLTSRDLDGFRQLRANFRAIFEAAAAGDHALAADGLNNLLILYPIHPALSNHGDSPWHLHLTEDGTITDRYAAGAAMGLALVIGERGFGALGICACPGCFNIYFHKESDSSQRYCSEGCSERDSGQ</sequence>
<dbReference type="SUPFAM" id="SSF160904">
    <property type="entry name" value="Jann2411-like"/>
    <property type="match status" value="1"/>
</dbReference>
<keyword evidence="2" id="KW-1185">Reference proteome</keyword>
<dbReference type="InterPro" id="IPR010852">
    <property type="entry name" value="ABATE"/>
</dbReference>
<reference evidence="2" key="1">
    <citation type="journal article" date="2019" name="Int. J. Syst. Evol. Microbiol.">
        <title>The Global Catalogue of Microorganisms (GCM) 10K type strain sequencing project: providing services to taxonomists for standard genome sequencing and annotation.</title>
        <authorList>
            <consortium name="The Broad Institute Genomics Platform"/>
            <consortium name="The Broad Institute Genome Sequencing Center for Infectious Disease"/>
            <person name="Wu L."/>
            <person name="Ma J."/>
        </authorList>
    </citation>
    <scope>NUCLEOTIDE SEQUENCE [LARGE SCALE GENOMIC DNA]</scope>
    <source>
        <strain evidence="2">JCM 9377</strain>
    </source>
</reference>
<dbReference type="PANTHER" id="PTHR35525">
    <property type="entry name" value="BLL6575 PROTEIN"/>
    <property type="match status" value="1"/>
</dbReference>
<dbReference type="Pfam" id="PF07336">
    <property type="entry name" value="ABATE"/>
    <property type="match status" value="1"/>
</dbReference>
<dbReference type="PANTHER" id="PTHR35525:SF3">
    <property type="entry name" value="BLL6575 PROTEIN"/>
    <property type="match status" value="1"/>
</dbReference>
<comment type="caution">
    <text evidence="1">The sequence shown here is derived from an EMBL/GenBank/DDBJ whole genome shotgun (WGS) entry which is preliminary data.</text>
</comment>
<name>A0ABP6Q398_9ACTN</name>
<evidence type="ECO:0000313" key="2">
    <source>
        <dbReference type="Proteomes" id="UP001501237"/>
    </source>
</evidence>
<evidence type="ECO:0000313" key="1">
    <source>
        <dbReference type="EMBL" id="GAA3198357.1"/>
    </source>
</evidence>
<dbReference type="RefSeq" id="WP_344822611.1">
    <property type="nucleotide sequence ID" value="NZ_BAAAUV010000002.1"/>
</dbReference>
<accession>A0ABP6Q398</accession>
<proteinExistence type="predicted"/>
<gene>
    <name evidence="1" type="ORF">GCM10010468_10000</name>
</gene>